<evidence type="ECO:0000256" key="1">
    <source>
        <dbReference type="SAM" id="SignalP"/>
    </source>
</evidence>
<dbReference type="RefSeq" id="WP_006275202.1">
    <property type="nucleotide sequence ID" value="NZ_GL883080.1"/>
</dbReference>
<dbReference type="Proteomes" id="UP000006512">
    <property type="component" value="Unassembled WGS sequence"/>
</dbReference>
<dbReference type="STRING" id="715226.ABI_44290"/>
<accession>F4QTD2</accession>
<gene>
    <name evidence="2" type="ORF">ABI_44290</name>
</gene>
<dbReference type="Pfam" id="PF11578">
    <property type="entry name" value="DUF3237"/>
    <property type="match status" value="1"/>
</dbReference>
<sequence length="177" mass="19242">MKRVFRPLLAGLALAGAVWSAPALAQTDPLSPRLEFAFEEVVLLGAGENPGKTPMGERYIIPITGGTFDGPGDGGGFKGIVRAGGWDWQLKRADGCVWATADYMLQTDDGAVINVRNQGPMCPPKEGQEGGQIFLTPVFEAPLGRYEWLNQAAFVARLEIVTHEGKPAVRIRFYRVR</sequence>
<reference evidence="3" key="1">
    <citation type="submission" date="2011-03" db="EMBL/GenBank/DDBJ databases">
        <title>Draft genome sequence of Brevundimonas diminuta.</title>
        <authorList>
            <person name="Brown P.J.B."/>
            <person name="Buechlein A."/>
            <person name="Hemmerich C."/>
            <person name="Brun Y.V."/>
        </authorList>
    </citation>
    <scope>NUCLEOTIDE SEQUENCE [LARGE SCALE GENOMIC DNA]</scope>
    <source>
        <strain evidence="3">C19</strain>
    </source>
</reference>
<evidence type="ECO:0000313" key="3">
    <source>
        <dbReference type="Proteomes" id="UP000006512"/>
    </source>
</evidence>
<dbReference type="AlphaFoldDB" id="F4QTD2"/>
<dbReference type="eggNOG" id="ENOG5032SS8">
    <property type="taxonomic scope" value="Bacteria"/>
</dbReference>
<feature type="chain" id="PRO_5003314436" evidence="1">
    <location>
        <begin position="26"/>
        <end position="177"/>
    </location>
</feature>
<name>F4QTD2_9CAUL</name>
<dbReference type="PANTHER" id="PTHR37315:SF1">
    <property type="entry name" value="UPF0311 PROTEIN BLR7842"/>
    <property type="match status" value="1"/>
</dbReference>
<feature type="signal peptide" evidence="1">
    <location>
        <begin position="1"/>
        <end position="25"/>
    </location>
</feature>
<keyword evidence="1" id="KW-0732">Signal</keyword>
<organism evidence="2 3">
    <name type="scientific">Asticcacaulis biprosthecium C19</name>
    <dbReference type="NCBI Taxonomy" id="715226"/>
    <lineage>
        <taxon>Bacteria</taxon>
        <taxon>Pseudomonadati</taxon>
        <taxon>Pseudomonadota</taxon>
        <taxon>Alphaproteobacteria</taxon>
        <taxon>Caulobacterales</taxon>
        <taxon>Caulobacteraceae</taxon>
        <taxon>Asticcacaulis</taxon>
    </lineage>
</organism>
<dbReference type="EMBL" id="GL883080">
    <property type="protein sequence ID" value="EGF90002.1"/>
    <property type="molecule type" value="Genomic_DNA"/>
</dbReference>
<proteinExistence type="predicted"/>
<dbReference type="InterPro" id="IPR020915">
    <property type="entry name" value="UPF0311"/>
</dbReference>
<dbReference type="OrthoDB" id="5294829at2"/>
<keyword evidence="3" id="KW-1185">Reference proteome</keyword>
<dbReference type="PANTHER" id="PTHR37315">
    <property type="entry name" value="UPF0311 PROTEIN BLR7842"/>
    <property type="match status" value="1"/>
</dbReference>
<evidence type="ECO:0000313" key="2">
    <source>
        <dbReference type="EMBL" id="EGF90002.1"/>
    </source>
</evidence>
<protein>
    <submittedName>
        <fullName evidence="2">Uncharacterized protein</fullName>
    </submittedName>
</protein>
<dbReference type="HOGENOM" id="CLU_096872_4_1_5"/>
<dbReference type="Gene3D" id="2.40.160.20">
    <property type="match status" value="1"/>
</dbReference>